<comment type="caution">
    <text evidence="2">The sequence shown here is derived from an EMBL/GenBank/DDBJ whole genome shotgun (WGS) entry which is preliminary data.</text>
</comment>
<evidence type="ECO:0000313" key="2">
    <source>
        <dbReference type="EMBL" id="POS88308.1"/>
    </source>
</evidence>
<dbReference type="EMBL" id="PEDP01000011">
    <property type="protein sequence ID" value="POS88308.1"/>
    <property type="molecule type" value="Genomic_DNA"/>
</dbReference>
<accession>A0A2S4Q212</accession>
<feature type="region of interest" description="Disordered" evidence="1">
    <location>
        <begin position="173"/>
        <end position="199"/>
    </location>
</feature>
<evidence type="ECO:0000313" key="3">
    <source>
        <dbReference type="Proteomes" id="UP000237438"/>
    </source>
</evidence>
<organism evidence="2 3">
    <name type="scientific">Erysiphe pulchra</name>
    <dbReference type="NCBI Taxonomy" id="225359"/>
    <lineage>
        <taxon>Eukaryota</taxon>
        <taxon>Fungi</taxon>
        <taxon>Dikarya</taxon>
        <taxon>Ascomycota</taxon>
        <taxon>Pezizomycotina</taxon>
        <taxon>Leotiomycetes</taxon>
        <taxon>Erysiphales</taxon>
        <taxon>Erysiphaceae</taxon>
        <taxon>Erysiphe</taxon>
    </lineage>
</organism>
<sequence>MAATLLKYQEAIENRFRYAIEGLALIRDADLIRHVRWTCRSLNDESYGKIRICDPEIKASKFPSRRLRLFGEAVSVQRTRKRNLIITCEKCYGFHATRTCAWTVKCKLYGTEVHDEPCTTTPKCFNCRGPHSTVDNSCLARPCRRDGILTRLSRIQLQHIRLTGQKEFAKIINRQSSDSPTTSTAISGTEKNKTSNQHRSASDFTTALLCDIRKAWKENKFAGIVTTDVEEAFDGVLPNRLIYRLRSQEWPSCLVRWVLSFLSERSVCIPLDKITTEPLPIFCGLPQVSPVSPILLLYIEPLLRTSRSHFGYANNALDSSLLWASKNGVQLDAKKTELIYFHNKRKYIESPLSFARTIMRPKSELKWLAFATLFYGANTCYGPRKSQWALNQVQLTINRATRAVLPVYKTFPIPALLRKTGWGPANAWFDRIYYRLAVRIAAADPNHPLCRRWNSEQFS</sequence>
<dbReference type="PANTHER" id="PTHR33481">
    <property type="entry name" value="REVERSE TRANSCRIPTASE"/>
    <property type="match status" value="1"/>
</dbReference>
<dbReference type="AlphaFoldDB" id="A0A2S4Q212"/>
<dbReference type="OrthoDB" id="4842715at2759"/>
<name>A0A2S4Q212_9PEZI</name>
<protein>
    <submittedName>
        <fullName evidence="2">Uncharacterized protein</fullName>
    </submittedName>
</protein>
<dbReference type="PANTHER" id="PTHR33481:SF1">
    <property type="entry name" value="ENDONUCLEASE_EXONUCLEASE_PHOSPHATASE DOMAIN-CONTAINING PROTEIN-RELATED"/>
    <property type="match status" value="1"/>
</dbReference>
<proteinExistence type="predicted"/>
<dbReference type="Proteomes" id="UP000237438">
    <property type="component" value="Unassembled WGS sequence"/>
</dbReference>
<reference evidence="2 3" key="1">
    <citation type="submission" date="2017-10" db="EMBL/GenBank/DDBJ databases">
        <title>Development of genomic resources for the powdery mildew, Erysiphe pulchra.</title>
        <authorList>
            <person name="Wadl P.A."/>
            <person name="Mack B.M."/>
            <person name="Moore G."/>
            <person name="Beltz S.B."/>
        </authorList>
    </citation>
    <scope>NUCLEOTIDE SEQUENCE [LARGE SCALE GENOMIC DNA]</scope>
    <source>
        <strain evidence="2">Cflorida</strain>
    </source>
</reference>
<evidence type="ECO:0000256" key="1">
    <source>
        <dbReference type="SAM" id="MobiDB-lite"/>
    </source>
</evidence>
<keyword evidence="3" id="KW-1185">Reference proteome</keyword>
<gene>
    <name evidence="2" type="ORF">EPUL_000363</name>
</gene>